<dbReference type="InterPro" id="IPR023485">
    <property type="entry name" value="Ptyr_pPase"/>
</dbReference>
<dbReference type="OrthoDB" id="9784339at2"/>
<dbReference type="GO" id="GO:0046685">
    <property type="term" value="P:response to arsenic-containing substance"/>
    <property type="evidence" value="ECO:0007669"/>
    <property type="project" value="UniProtKB-KW"/>
</dbReference>
<dbReference type="Pfam" id="PF01451">
    <property type="entry name" value="LMWPc"/>
    <property type="match status" value="1"/>
</dbReference>
<evidence type="ECO:0000313" key="4">
    <source>
        <dbReference type="Proteomes" id="UP000192783"/>
    </source>
</evidence>
<dbReference type="Gene3D" id="3.40.50.2300">
    <property type="match status" value="1"/>
</dbReference>
<dbReference type="InterPro" id="IPR036196">
    <property type="entry name" value="Ptyr_pPase_sf"/>
</dbReference>
<dbReference type="SMART" id="SM00226">
    <property type="entry name" value="LMWPc"/>
    <property type="match status" value="1"/>
</dbReference>
<evidence type="ECO:0000256" key="1">
    <source>
        <dbReference type="ARBA" id="ARBA00022849"/>
    </source>
</evidence>
<dbReference type="STRING" id="1121390.SAMN02746041_01792"/>
<dbReference type="EMBL" id="FWXF01000008">
    <property type="protein sequence ID" value="SMC23651.1"/>
    <property type="molecule type" value="Genomic_DNA"/>
</dbReference>
<feature type="domain" description="Phosphotyrosine protein phosphatase I" evidence="2">
    <location>
        <begin position="2"/>
        <end position="138"/>
    </location>
</feature>
<dbReference type="PANTHER" id="PTHR43428">
    <property type="entry name" value="ARSENATE REDUCTASE"/>
    <property type="match status" value="1"/>
</dbReference>
<keyword evidence="4" id="KW-1185">Reference proteome</keyword>
<reference evidence="3 4" key="1">
    <citation type="submission" date="2017-04" db="EMBL/GenBank/DDBJ databases">
        <authorList>
            <person name="Afonso C.L."/>
            <person name="Miller P.J."/>
            <person name="Scott M.A."/>
            <person name="Spackman E."/>
            <person name="Goraichik I."/>
            <person name="Dimitrov K.M."/>
            <person name="Suarez D.L."/>
            <person name="Swayne D.E."/>
        </authorList>
    </citation>
    <scope>NUCLEOTIDE SEQUENCE [LARGE SCALE GENOMIC DNA]</scope>
    <source>
        <strain evidence="3 4">DSM 13146</strain>
    </source>
</reference>
<name>A0A1W1XJF1_9BACT</name>
<dbReference type="AlphaFoldDB" id="A0A1W1XJF1"/>
<evidence type="ECO:0000259" key="2">
    <source>
        <dbReference type="SMART" id="SM00226"/>
    </source>
</evidence>
<organism evidence="3 4">
    <name type="scientific">Desulfacinum hydrothermale DSM 13146</name>
    <dbReference type="NCBI Taxonomy" id="1121390"/>
    <lineage>
        <taxon>Bacteria</taxon>
        <taxon>Pseudomonadati</taxon>
        <taxon>Thermodesulfobacteriota</taxon>
        <taxon>Syntrophobacteria</taxon>
        <taxon>Syntrophobacterales</taxon>
        <taxon>Syntrophobacteraceae</taxon>
        <taxon>Desulfacinum</taxon>
    </lineage>
</organism>
<dbReference type="Proteomes" id="UP000192783">
    <property type="component" value="Unassembled WGS sequence"/>
</dbReference>
<accession>A0A1W1XJF1</accession>
<proteinExistence type="predicted"/>
<gene>
    <name evidence="3" type="ORF">SAMN02746041_01792</name>
</gene>
<dbReference type="RefSeq" id="WP_084057534.1">
    <property type="nucleotide sequence ID" value="NZ_FWXF01000008.1"/>
</dbReference>
<protein>
    <submittedName>
        <fullName evidence="3">Protein tyrosine phosphatase</fullName>
    </submittedName>
</protein>
<evidence type="ECO:0000313" key="3">
    <source>
        <dbReference type="EMBL" id="SMC23651.1"/>
    </source>
</evidence>
<dbReference type="CDD" id="cd16345">
    <property type="entry name" value="LMWP_ArsC"/>
    <property type="match status" value="1"/>
</dbReference>
<dbReference type="SUPFAM" id="SSF52788">
    <property type="entry name" value="Phosphotyrosine protein phosphatases I"/>
    <property type="match status" value="1"/>
</dbReference>
<keyword evidence="1" id="KW-0059">Arsenical resistance</keyword>
<dbReference type="PANTHER" id="PTHR43428:SF1">
    <property type="entry name" value="ARSENATE REDUCTASE"/>
    <property type="match status" value="1"/>
</dbReference>
<sequence length="143" mass="16110">MKKVLYICRHNSGRSVMAQAFTNALGRGRVEAESAGLEPRPVLANVVQVMREEGLDVSGHRPQSVFDLYREGRRYDVVITVCDDAHEAECPIFPGIALRDHWPFPDPSRASGSPDEQLAYVRTIRDAIKHKVLNWLESDPLSR</sequence>